<dbReference type="Proteomes" id="UP000016491">
    <property type="component" value="Unassembled WGS sequence"/>
</dbReference>
<sequence length="158" mass="18760">MWTFPEPPDNKPVEIKNYDCDFRIPIPGEAFQAWGELIYAKPLTDKQMEDYELKPSRKNPDLKKRMEEQTQALGKWEDSRHFSERKRLTWFHPDFGSYVLKDFVTPEQLSERFEIMQELQAERREKLSIAAQLRKGSKQAKDHQEPPAKKSSPAHEER</sequence>
<reference evidence="3 4" key="1">
    <citation type="submission" date="2013-07" db="EMBL/GenBank/DDBJ databases">
        <authorList>
            <person name="Weinstock G."/>
            <person name="Sodergren E."/>
            <person name="Wylie T."/>
            <person name="Fulton L."/>
            <person name="Fulton R."/>
            <person name="Fronick C."/>
            <person name="O'Laughlin M."/>
            <person name="Godfrey J."/>
            <person name="Miner T."/>
            <person name="Herter B."/>
            <person name="Appelbaum E."/>
            <person name="Cordes M."/>
            <person name="Lek S."/>
            <person name="Wollam A."/>
            <person name="Pepin K.H."/>
            <person name="Palsikar V.B."/>
            <person name="Mitreva M."/>
            <person name="Wilson R.K."/>
        </authorList>
    </citation>
    <scope>NUCLEOTIDE SEQUENCE [LARGE SCALE GENOMIC DNA]</scope>
    <source>
        <strain evidence="3 4">ATCC 14940</strain>
    </source>
</reference>
<accession>A0ABC9TUV1</accession>
<evidence type="ECO:0000313" key="4">
    <source>
        <dbReference type="Proteomes" id="UP000016491"/>
    </source>
</evidence>
<dbReference type="InterPro" id="IPR041501">
    <property type="entry name" value="DarA_C"/>
</dbReference>
<name>A0ABC9TUV1_CLOSY</name>
<proteinExistence type="predicted"/>
<dbReference type="AlphaFoldDB" id="A0ABC9TUV1"/>
<evidence type="ECO:0000256" key="1">
    <source>
        <dbReference type="SAM" id="MobiDB-lite"/>
    </source>
</evidence>
<feature type="compositionally biased region" description="Basic and acidic residues" evidence="1">
    <location>
        <begin position="50"/>
        <end position="68"/>
    </location>
</feature>
<dbReference type="EMBL" id="AWSU01000263">
    <property type="protein sequence ID" value="ERI75267.1"/>
    <property type="molecule type" value="Genomic_DNA"/>
</dbReference>
<feature type="region of interest" description="Disordered" evidence="1">
    <location>
        <begin position="50"/>
        <end position="78"/>
    </location>
</feature>
<comment type="caution">
    <text evidence="3">The sequence shown here is derived from an EMBL/GenBank/DDBJ whole genome shotgun (WGS) entry which is preliminary data.</text>
</comment>
<feature type="region of interest" description="Disordered" evidence="1">
    <location>
        <begin position="129"/>
        <end position="158"/>
    </location>
</feature>
<feature type="domain" description="Defence against restriction A C-terminal" evidence="2">
    <location>
        <begin position="3"/>
        <end position="57"/>
    </location>
</feature>
<gene>
    <name evidence="3" type="ORF">CLOSYM_03332</name>
</gene>
<evidence type="ECO:0000313" key="3">
    <source>
        <dbReference type="EMBL" id="ERI75267.1"/>
    </source>
</evidence>
<organism evidence="3 4">
    <name type="scientific">[Clostridium] symbiosum ATCC 14940</name>
    <dbReference type="NCBI Taxonomy" id="411472"/>
    <lineage>
        <taxon>Bacteria</taxon>
        <taxon>Bacillati</taxon>
        <taxon>Bacillota</taxon>
        <taxon>Clostridia</taxon>
        <taxon>Lachnospirales</taxon>
        <taxon>Lachnospiraceae</taxon>
        <taxon>Otoolea</taxon>
    </lineage>
</organism>
<evidence type="ECO:0000259" key="2">
    <source>
        <dbReference type="Pfam" id="PF18789"/>
    </source>
</evidence>
<feature type="compositionally biased region" description="Basic and acidic residues" evidence="1">
    <location>
        <begin position="139"/>
        <end position="158"/>
    </location>
</feature>
<protein>
    <recommendedName>
        <fullName evidence="2">Defence against restriction A C-terminal domain-containing protein</fullName>
    </recommendedName>
</protein>
<dbReference type="Pfam" id="PF18789">
    <property type="entry name" value="DarA_C"/>
    <property type="match status" value="1"/>
</dbReference>